<dbReference type="PANTHER" id="PTHR30336:SF6">
    <property type="entry name" value="INTEGRAL MEMBRANE PROTEIN"/>
    <property type="match status" value="1"/>
</dbReference>
<evidence type="ECO:0000256" key="1">
    <source>
        <dbReference type="SAM" id="Phobius"/>
    </source>
</evidence>
<dbReference type="InterPro" id="IPR051599">
    <property type="entry name" value="Cell_Envelope_Assoc"/>
</dbReference>
<dbReference type="InterPro" id="IPR003848">
    <property type="entry name" value="DUF218"/>
</dbReference>
<keyword evidence="4" id="KW-1185">Reference proteome</keyword>
<dbReference type="GO" id="GO:0005886">
    <property type="term" value="C:plasma membrane"/>
    <property type="evidence" value="ECO:0007669"/>
    <property type="project" value="TreeGrafter"/>
</dbReference>
<evidence type="ECO:0000259" key="2">
    <source>
        <dbReference type="Pfam" id="PF02698"/>
    </source>
</evidence>
<dbReference type="RefSeq" id="WP_092607006.1">
    <property type="nucleotide sequence ID" value="NZ_FMYF01000002.1"/>
</dbReference>
<dbReference type="Proteomes" id="UP000199086">
    <property type="component" value="Unassembled WGS sequence"/>
</dbReference>
<keyword evidence="1" id="KW-1133">Transmembrane helix</keyword>
<evidence type="ECO:0000313" key="4">
    <source>
        <dbReference type="Proteomes" id="UP000199086"/>
    </source>
</evidence>
<accession>A0A1G6GF71</accession>
<keyword evidence="1" id="KW-0472">Membrane</keyword>
<feature type="domain" description="DUF218" evidence="2">
    <location>
        <begin position="55"/>
        <end position="167"/>
    </location>
</feature>
<dbReference type="AlphaFoldDB" id="A0A1G6GF71"/>
<keyword evidence="1" id="KW-0812">Transmembrane</keyword>
<dbReference type="OrthoDB" id="9782395at2"/>
<reference evidence="3 4" key="1">
    <citation type="submission" date="2016-06" db="EMBL/GenBank/DDBJ databases">
        <authorList>
            <person name="Olsen C.W."/>
            <person name="Carey S."/>
            <person name="Hinshaw L."/>
            <person name="Karasin A.I."/>
        </authorList>
    </citation>
    <scope>NUCLEOTIDE SEQUENCE [LARGE SCALE GENOMIC DNA]</scope>
    <source>
        <strain evidence="3 4">LZ-22</strain>
    </source>
</reference>
<proteinExistence type="predicted"/>
<dbReference type="Pfam" id="PF02698">
    <property type="entry name" value="DUF218"/>
    <property type="match status" value="1"/>
</dbReference>
<organism evidence="3 4">
    <name type="scientific">Raineyella antarctica</name>
    <dbReference type="NCBI Taxonomy" id="1577474"/>
    <lineage>
        <taxon>Bacteria</taxon>
        <taxon>Bacillati</taxon>
        <taxon>Actinomycetota</taxon>
        <taxon>Actinomycetes</taxon>
        <taxon>Propionibacteriales</taxon>
        <taxon>Propionibacteriaceae</taxon>
        <taxon>Raineyella</taxon>
    </lineage>
</organism>
<feature type="transmembrane region" description="Helical" evidence="1">
    <location>
        <begin position="12"/>
        <end position="36"/>
    </location>
</feature>
<dbReference type="STRING" id="1577474.GA0111570_102453"/>
<dbReference type="EMBL" id="FMYF01000002">
    <property type="protein sequence ID" value="SDB80662.1"/>
    <property type="molecule type" value="Genomic_DNA"/>
</dbReference>
<name>A0A1G6GF71_9ACTN</name>
<sequence length="219" mass="23359">MILTGCSPLRAIAIIVGGVALVGVMSLGALAAWTLLGTRARRRTVETVPPTGVGLVLGAETYEDRTPAPSLRARLDLAVRLYRAGKVRALIASGDEGSHDQVSVMARYLVDHGVPEADVILDPLGVDTYASCARAQGEYGLQQVTMISQDYHLPRTLTICRLIGLDAYGVGDTSVRRAAPKAWRRSVRREIAANVKMVGDLLGHRLGVRPVPSATPEQG</sequence>
<dbReference type="CDD" id="cd06259">
    <property type="entry name" value="YdcF-like"/>
    <property type="match status" value="1"/>
</dbReference>
<dbReference type="PANTHER" id="PTHR30336">
    <property type="entry name" value="INNER MEMBRANE PROTEIN, PROBABLE PERMEASE"/>
    <property type="match status" value="1"/>
</dbReference>
<protein>
    <submittedName>
        <fullName evidence="3">Protein SanA, affects membrane permeability for vancomycin</fullName>
    </submittedName>
</protein>
<evidence type="ECO:0000313" key="3">
    <source>
        <dbReference type="EMBL" id="SDB80662.1"/>
    </source>
</evidence>
<gene>
    <name evidence="3" type="ORF">GA0111570_102453</name>
</gene>